<dbReference type="InterPro" id="IPR013525">
    <property type="entry name" value="ABC2_TM"/>
</dbReference>
<feature type="transmembrane region" description="Helical" evidence="6">
    <location>
        <begin position="23"/>
        <end position="42"/>
    </location>
</feature>
<dbReference type="GO" id="GO:0016020">
    <property type="term" value="C:membrane"/>
    <property type="evidence" value="ECO:0007669"/>
    <property type="project" value="UniProtKB-SubCell"/>
</dbReference>
<evidence type="ECO:0000256" key="5">
    <source>
        <dbReference type="ARBA" id="ARBA00023136"/>
    </source>
</evidence>
<dbReference type="PANTHER" id="PTHR48041">
    <property type="entry name" value="ABC TRANSPORTER G FAMILY MEMBER 28"/>
    <property type="match status" value="1"/>
</dbReference>
<evidence type="ECO:0000256" key="6">
    <source>
        <dbReference type="SAM" id="Phobius"/>
    </source>
</evidence>
<protein>
    <submittedName>
        <fullName evidence="8">ATP-binding cassette sub-family G member 1</fullName>
    </submittedName>
</protein>
<dbReference type="Pfam" id="PF01061">
    <property type="entry name" value="ABC2_membrane"/>
    <property type="match status" value="1"/>
</dbReference>
<dbReference type="Proteomes" id="UP000485058">
    <property type="component" value="Unassembled WGS sequence"/>
</dbReference>
<dbReference type="EMBL" id="BLLF01002242">
    <property type="protein sequence ID" value="GFH23307.1"/>
    <property type="molecule type" value="Genomic_DNA"/>
</dbReference>
<keyword evidence="9" id="KW-1185">Reference proteome</keyword>
<gene>
    <name evidence="8" type="ORF">HaLaN_20902</name>
</gene>
<evidence type="ECO:0000259" key="7">
    <source>
        <dbReference type="Pfam" id="PF01061"/>
    </source>
</evidence>
<keyword evidence="8" id="KW-0547">Nucleotide-binding</keyword>
<evidence type="ECO:0000313" key="9">
    <source>
        <dbReference type="Proteomes" id="UP000485058"/>
    </source>
</evidence>
<keyword evidence="8" id="KW-0067">ATP-binding</keyword>
<evidence type="ECO:0000256" key="3">
    <source>
        <dbReference type="ARBA" id="ARBA00022692"/>
    </source>
</evidence>
<dbReference type="InterPro" id="IPR050352">
    <property type="entry name" value="ABCG_transporters"/>
</dbReference>
<feature type="domain" description="ABC-2 type transporter transmembrane" evidence="7">
    <location>
        <begin position="2"/>
        <end position="107"/>
    </location>
</feature>
<accession>A0A699ZKM7</accession>
<evidence type="ECO:0000256" key="4">
    <source>
        <dbReference type="ARBA" id="ARBA00022989"/>
    </source>
</evidence>
<proteinExistence type="predicted"/>
<dbReference type="GO" id="GO:0005524">
    <property type="term" value="F:ATP binding"/>
    <property type="evidence" value="ECO:0007669"/>
    <property type="project" value="UniProtKB-KW"/>
</dbReference>
<comment type="caution">
    <text evidence="8">The sequence shown here is derived from an EMBL/GenBank/DDBJ whole genome shotgun (WGS) entry which is preliminary data.</text>
</comment>
<name>A0A699ZKM7_HAELA</name>
<feature type="non-terminal residue" evidence="8">
    <location>
        <position position="1"/>
    </location>
</feature>
<dbReference type="AlphaFoldDB" id="A0A699ZKM7"/>
<keyword evidence="3 6" id="KW-0812">Transmembrane</keyword>
<comment type="subcellular location">
    <subcellularLocation>
        <location evidence="1">Membrane</location>
        <topology evidence="1">Multi-pass membrane protein</topology>
    </subcellularLocation>
</comment>
<evidence type="ECO:0000313" key="8">
    <source>
        <dbReference type="EMBL" id="GFH23307.1"/>
    </source>
</evidence>
<dbReference type="GO" id="GO:0140359">
    <property type="term" value="F:ABC-type transporter activity"/>
    <property type="evidence" value="ECO:0007669"/>
    <property type="project" value="InterPro"/>
</dbReference>
<keyword evidence="2" id="KW-0813">Transport</keyword>
<sequence length="113" mass="12865">VGVLAQRNVRNWLRNPSMLTSELLQYGFISVFVGLMYLNSFTDDLAGGVTNRTACIWFAFAVLCFTPAYTTVAGWDTARQLLKRELSQRQYNVFTYYVARTIVVLPFQEPGKP</sequence>
<keyword evidence="4 6" id="KW-1133">Transmembrane helix</keyword>
<organism evidence="8 9">
    <name type="scientific">Haematococcus lacustris</name>
    <name type="common">Green alga</name>
    <name type="synonym">Haematococcus pluvialis</name>
    <dbReference type="NCBI Taxonomy" id="44745"/>
    <lineage>
        <taxon>Eukaryota</taxon>
        <taxon>Viridiplantae</taxon>
        <taxon>Chlorophyta</taxon>
        <taxon>core chlorophytes</taxon>
        <taxon>Chlorophyceae</taxon>
        <taxon>CS clade</taxon>
        <taxon>Chlamydomonadales</taxon>
        <taxon>Haematococcaceae</taxon>
        <taxon>Haematococcus</taxon>
    </lineage>
</organism>
<evidence type="ECO:0000256" key="2">
    <source>
        <dbReference type="ARBA" id="ARBA00022448"/>
    </source>
</evidence>
<keyword evidence="5 6" id="KW-0472">Membrane</keyword>
<evidence type="ECO:0000256" key="1">
    <source>
        <dbReference type="ARBA" id="ARBA00004141"/>
    </source>
</evidence>
<feature type="transmembrane region" description="Helical" evidence="6">
    <location>
        <begin position="54"/>
        <end position="75"/>
    </location>
</feature>
<dbReference type="PANTHER" id="PTHR48041:SF139">
    <property type="entry name" value="PROTEIN SCARLET"/>
    <property type="match status" value="1"/>
</dbReference>
<reference evidence="8 9" key="1">
    <citation type="submission" date="2020-02" db="EMBL/GenBank/DDBJ databases">
        <title>Draft genome sequence of Haematococcus lacustris strain NIES-144.</title>
        <authorList>
            <person name="Morimoto D."/>
            <person name="Nakagawa S."/>
            <person name="Yoshida T."/>
            <person name="Sawayama S."/>
        </authorList>
    </citation>
    <scope>NUCLEOTIDE SEQUENCE [LARGE SCALE GENOMIC DNA]</scope>
    <source>
        <strain evidence="8 9">NIES-144</strain>
    </source>
</reference>